<keyword evidence="7" id="KW-0238">DNA-binding</keyword>
<feature type="modified residue" description="4-aspartylphosphate" evidence="10">
    <location>
        <position position="55"/>
    </location>
</feature>
<keyword evidence="14" id="KW-1185">Reference proteome</keyword>
<reference evidence="14" key="1">
    <citation type="submission" date="2017-02" db="EMBL/GenBank/DDBJ databases">
        <authorList>
            <person name="Varghese N."/>
            <person name="Submissions S."/>
        </authorList>
    </citation>
    <scope>NUCLEOTIDE SEQUENCE [LARGE SCALE GENOMIC DNA]</scope>
    <source>
        <strain evidence="14">USBA 833</strain>
    </source>
</reference>
<evidence type="ECO:0000259" key="11">
    <source>
        <dbReference type="PROSITE" id="PS01124"/>
    </source>
</evidence>
<sequence length="536" mass="63026">MCKVVVADDEIKVCQLICNLIDWKAIGMEIVGVANNGIEALELIKRFEPDIVITDIRMPGYDGLELIKYGKEIKENIDFIIISGYSHFEYAKTAIKYGVIDYLLKPIKKDELLEILNKIREKNRQKSEKISNENIGFNLQKDLKKLRSLFFVEKLLNNDKKKKEVTLEQYNQNYYFKFQPGIFQIFIIKLDYENEEQFENSLKIIKDKIVSILNKMLKHECFEMEIYFNNSRGYCLLNYEEANKKIIRKLLKNCLDEIIIQKNIYGGIKFTIGIGMTVKDINELENSMIAAEAAIEQRLIEGTDKIIENIQFQSYCNDNSLIIDFTNNIEKTIEILDLNGAIKVCELFKDKLFKNANLSGYEFFNFIKEAFNIFLIVLKKYQLDSTILEQINESFYNRLELCSSASQLFLHFERHIKESFEIVIKNKEQEDIRPIRISKQFINENYMKPITLKEVSDYVGFNDSYFSYLFKKENGITFLDYLSEVRMNKAKELLKNTDLSVAEICERVGYNDLKYFVKSFKKFTGIKPSEYRKLFS</sequence>
<dbReference type="SUPFAM" id="SSF46689">
    <property type="entry name" value="Homeodomain-like"/>
    <property type="match status" value="2"/>
</dbReference>
<dbReference type="PANTHER" id="PTHR42713:SF3">
    <property type="entry name" value="TRANSCRIPTIONAL REGULATORY PROTEIN HPTR"/>
    <property type="match status" value="1"/>
</dbReference>
<keyword evidence="6" id="KW-0805">Transcription regulation</keyword>
<evidence type="ECO:0000256" key="10">
    <source>
        <dbReference type="PROSITE-ProRule" id="PRU00169"/>
    </source>
</evidence>
<dbReference type="GO" id="GO:0003700">
    <property type="term" value="F:DNA-binding transcription factor activity"/>
    <property type="evidence" value="ECO:0007669"/>
    <property type="project" value="InterPro"/>
</dbReference>
<dbReference type="PANTHER" id="PTHR42713">
    <property type="entry name" value="HISTIDINE KINASE-RELATED"/>
    <property type="match status" value="1"/>
</dbReference>
<dbReference type="Proteomes" id="UP000190105">
    <property type="component" value="Unassembled WGS sequence"/>
</dbReference>
<organism evidence="13 14">
    <name type="scientific">Caloramator quimbayensis</name>
    <dbReference type="NCBI Taxonomy" id="1147123"/>
    <lineage>
        <taxon>Bacteria</taxon>
        <taxon>Bacillati</taxon>
        <taxon>Bacillota</taxon>
        <taxon>Clostridia</taxon>
        <taxon>Eubacteriales</taxon>
        <taxon>Clostridiaceae</taxon>
        <taxon>Caloramator</taxon>
    </lineage>
</organism>
<dbReference type="InterPro" id="IPR009057">
    <property type="entry name" value="Homeodomain-like_sf"/>
</dbReference>
<keyword evidence="8" id="KW-0804">Transcription</keyword>
<comment type="subcellular location">
    <subcellularLocation>
        <location evidence="1">Cytoplasm</location>
    </subcellularLocation>
</comment>
<keyword evidence="3" id="KW-0963">Cytoplasm</keyword>
<dbReference type="InterPro" id="IPR020449">
    <property type="entry name" value="Tscrpt_reg_AraC-type_HTH"/>
</dbReference>
<dbReference type="InterPro" id="IPR051552">
    <property type="entry name" value="HptR"/>
</dbReference>
<gene>
    <name evidence="13" type="ORF">SAMN05443428_12724</name>
</gene>
<evidence type="ECO:0000256" key="6">
    <source>
        <dbReference type="ARBA" id="ARBA00023015"/>
    </source>
</evidence>
<feature type="domain" description="HTH araC/xylS-type" evidence="11">
    <location>
        <begin position="436"/>
        <end position="534"/>
    </location>
</feature>
<evidence type="ECO:0000256" key="8">
    <source>
        <dbReference type="ARBA" id="ARBA00023163"/>
    </source>
</evidence>
<evidence type="ECO:0000313" key="13">
    <source>
        <dbReference type="EMBL" id="SKA98087.1"/>
    </source>
</evidence>
<dbReference type="InterPro" id="IPR001789">
    <property type="entry name" value="Sig_transdc_resp-reg_receiver"/>
</dbReference>
<evidence type="ECO:0000256" key="7">
    <source>
        <dbReference type="ARBA" id="ARBA00023125"/>
    </source>
</evidence>
<evidence type="ECO:0000256" key="2">
    <source>
        <dbReference type="ARBA" id="ARBA00018672"/>
    </source>
</evidence>
<dbReference type="SUPFAM" id="SSF52172">
    <property type="entry name" value="CheY-like"/>
    <property type="match status" value="1"/>
</dbReference>
<dbReference type="Gene3D" id="3.40.50.2300">
    <property type="match status" value="1"/>
</dbReference>
<dbReference type="GO" id="GO:0043565">
    <property type="term" value="F:sequence-specific DNA binding"/>
    <property type="evidence" value="ECO:0007669"/>
    <property type="project" value="InterPro"/>
</dbReference>
<dbReference type="GO" id="GO:0000160">
    <property type="term" value="P:phosphorelay signal transduction system"/>
    <property type="evidence" value="ECO:0007669"/>
    <property type="project" value="UniProtKB-KW"/>
</dbReference>
<dbReference type="InterPro" id="IPR018060">
    <property type="entry name" value="HTH_AraC"/>
</dbReference>
<dbReference type="SMART" id="SM00342">
    <property type="entry name" value="HTH_ARAC"/>
    <property type="match status" value="1"/>
</dbReference>
<evidence type="ECO:0000256" key="1">
    <source>
        <dbReference type="ARBA" id="ARBA00004496"/>
    </source>
</evidence>
<dbReference type="PROSITE" id="PS01124">
    <property type="entry name" value="HTH_ARAC_FAMILY_2"/>
    <property type="match status" value="1"/>
</dbReference>
<dbReference type="InterPro" id="IPR018062">
    <property type="entry name" value="HTH_AraC-typ_CS"/>
</dbReference>
<evidence type="ECO:0000256" key="3">
    <source>
        <dbReference type="ARBA" id="ARBA00022490"/>
    </source>
</evidence>
<dbReference type="Pfam" id="PF12833">
    <property type="entry name" value="HTH_18"/>
    <property type="match status" value="1"/>
</dbReference>
<dbReference type="SMART" id="SM00448">
    <property type="entry name" value="REC"/>
    <property type="match status" value="1"/>
</dbReference>
<proteinExistence type="predicted"/>
<keyword evidence="5" id="KW-0902">Two-component regulatory system</keyword>
<name>A0A1T4Y8D8_9CLOT</name>
<protein>
    <recommendedName>
        <fullName evidence="2">Stage 0 sporulation protein A homolog</fullName>
    </recommendedName>
</protein>
<keyword evidence="4 10" id="KW-0597">Phosphoprotein</keyword>
<dbReference type="GO" id="GO:0005737">
    <property type="term" value="C:cytoplasm"/>
    <property type="evidence" value="ECO:0007669"/>
    <property type="project" value="UniProtKB-SubCell"/>
</dbReference>
<dbReference type="RefSeq" id="WP_078697522.1">
    <property type="nucleotide sequence ID" value="NZ_FUYH01000027.1"/>
</dbReference>
<dbReference type="PROSITE" id="PS00041">
    <property type="entry name" value="HTH_ARAC_FAMILY_1"/>
    <property type="match status" value="1"/>
</dbReference>
<evidence type="ECO:0000313" key="14">
    <source>
        <dbReference type="Proteomes" id="UP000190105"/>
    </source>
</evidence>
<dbReference type="Pfam" id="PF00072">
    <property type="entry name" value="Response_reg"/>
    <property type="match status" value="1"/>
</dbReference>
<evidence type="ECO:0000256" key="9">
    <source>
        <dbReference type="ARBA" id="ARBA00024867"/>
    </source>
</evidence>
<dbReference type="Gene3D" id="1.10.10.60">
    <property type="entry name" value="Homeodomain-like"/>
    <property type="match status" value="2"/>
</dbReference>
<dbReference type="AlphaFoldDB" id="A0A1T4Y8D8"/>
<dbReference type="CDD" id="cd17536">
    <property type="entry name" value="REC_YesN-like"/>
    <property type="match status" value="1"/>
</dbReference>
<evidence type="ECO:0000259" key="12">
    <source>
        <dbReference type="PROSITE" id="PS50110"/>
    </source>
</evidence>
<feature type="domain" description="Response regulatory" evidence="12">
    <location>
        <begin position="3"/>
        <end position="120"/>
    </location>
</feature>
<dbReference type="PRINTS" id="PR00032">
    <property type="entry name" value="HTHARAC"/>
</dbReference>
<evidence type="ECO:0000256" key="4">
    <source>
        <dbReference type="ARBA" id="ARBA00022553"/>
    </source>
</evidence>
<dbReference type="STRING" id="1147123.SAMN05443428_12724"/>
<dbReference type="EMBL" id="FUYH01000027">
    <property type="protein sequence ID" value="SKA98087.1"/>
    <property type="molecule type" value="Genomic_DNA"/>
</dbReference>
<dbReference type="PROSITE" id="PS50110">
    <property type="entry name" value="RESPONSE_REGULATORY"/>
    <property type="match status" value="1"/>
</dbReference>
<dbReference type="InterPro" id="IPR011006">
    <property type="entry name" value="CheY-like_superfamily"/>
</dbReference>
<accession>A0A1T4Y8D8</accession>
<comment type="function">
    <text evidence="9">May play the central regulatory role in sporulation. It may be an element of the effector pathway responsible for the activation of sporulation genes in response to nutritional stress. Spo0A may act in concert with spo0H (a sigma factor) to control the expression of some genes that are critical to the sporulation process.</text>
</comment>
<dbReference type="OrthoDB" id="384217at2"/>
<evidence type="ECO:0000256" key="5">
    <source>
        <dbReference type="ARBA" id="ARBA00023012"/>
    </source>
</evidence>